<dbReference type="PROSITE" id="PS50156">
    <property type="entry name" value="SSD"/>
    <property type="match status" value="2"/>
</dbReference>
<keyword evidence="3 8" id="KW-1133">Transmembrane helix</keyword>
<feature type="transmembrane region" description="Helical" evidence="8">
    <location>
        <begin position="926"/>
        <end position="945"/>
    </location>
</feature>
<gene>
    <name evidence="10" type="ORF">PEVE_00043696</name>
</gene>
<evidence type="ECO:0000313" key="11">
    <source>
        <dbReference type="Proteomes" id="UP001159427"/>
    </source>
</evidence>
<evidence type="ECO:0000256" key="4">
    <source>
        <dbReference type="ARBA" id="ARBA00023136"/>
    </source>
</evidence>
<feature type="transmembrane region" description="Helical" evidence="8">
    <location>
        <begin position="863"/>
        <end position="884"/>
    </location>
</feature>
<accession>A0ABN8LEQ1</accession>
<comment type="subcellular location">
    <subcellularLocation>
        <location evidence="1">Membrane</location>
        <topology evidence="1">Multi-pass membrane protein</topology>
    </subcellularLocation>
</comment>
<dbReference type="InterPro" id="IPR000731">
    <property type="entry name" value="SSD"/>
</dbReference>
<organism evidence="10 11">
    <name type="scientific">Porites evermanni</name>
    <dbReference type="NCBI Taxonomy" id="104178"/>
    <lineage>
        <taxon>Eukaryota</taxon>
        <taxon>Metazoa</taxon>
        <taxon>Cnidaria</taxon>
        <taxon>Anthozoa</taxon>
        <taxon>Hexacorallia</taxon>
        <taxon>Scleractinia</taxon>
        <taxon>Fungiina</taxon>
        <taxon>Poritidae</taxon>
        <taxon>Porites</taxon>
    </lineage>
</organism>
<dbReference type="Proteomes" id="UP001159427">
    <property type="component" value="Unassembled WGS sequence"/>
</dbReference>
<feature type="region of interest" description="Disordered" evidence="7">
    <location>
        <begin position="532"/>
        <end position="553"/>
    </location>
</feature>
<comment type="caution">
    <text evidence="10">The sequence shown here is derived from an EMBL/GenBank/DDBJ whole genome shotgun (WGS) entry which is preliminary data.</text>
</comment>
<evidence type="ECO:0000259" key="9">
    <source>
        <dbReference type="PROSITE" id="PS50156"/>
    </source>
</evidence>
<name>A0ABN8LEQ1_9CNID</name>
<feature type="compositionally biased region" description="Polar residues" evidence="7">
    <location>
        <begin position="532"/>
        <end position="542"/>
    </location>
</feature>
<keyword evidence="2 8" id="KW-0812">Transmembrane</keyword>
<evidence type="ECO:0000313" key="10">
    <source>
        <dbReference type="EMBL" id="CAH3014363.1"/>
    </source>
</evidence>
<evidence type="ECO:0000256" key="2">
    <source>
        <dbReference type="ARBA" id="ARBA00022692"/>
    </source>
</evidence>
<evidence type="ECO:0000256" key="1">
    <source>
        <dbReference type="ARBA" id="ARBA00004141"/>
    </source>
</evidence>
<feature type="transmembrane region" description="Helical" evidence="8">
    <location>
        <begin position="20"/>
        <end position="41"/>
    </location>
</feature>
<dbReference type="Gene3D" id="1.20.1640.10">
    <property type="entry name" value="Multidrug efflux transporter AcrB transmembrane domain"/>
    <property type="match status" value="2"/>
</dbReference>
<feature type="transmembrane region" description="Helical" evidence="8">
    <location>
        <begin position="965"/>
        <end position="988"/>
    </location>
</feature>
<evidence type="ECO:0000256" key="3">
    <source>
        <dbReference type="ARBA" id="ARBA00022989"/>
    </source>
</evidence>
<evidence type="ECO:0000256" key="8">
    <source>
        <dbReference type="SAM" id="Phobius"/>
    </source>
</evidence>
<feature type="domain" description="SSD" evidence="9">
    <location>
        <begin position="888"/>
        <end position="1017"/>
    </location>
</feature>
<reference evidence="10 11" key="1">
    <citation type="submission" date="2022-05" db="EMBL/GenBank/DDBJ databases">
        <authorList>
            <consortium name="Genoscope - CEA"/>
            <person name="William W."/>
        </authorList>
    </citation>
    <scope>NUCLEOTIDE SEQUENCE [LARGE SCALE GENOMIC DNA]</scope>
</reference>
<feature type="transmembrane region" description="Helical" evidence="8">
    <location>
        <begin position="994"/>
        <end position="1018"/>
    </location>
</feature>
<dbReference type="EMBL" id="CALNXI010000009">
    <property type="protein sequence ID" value="CAH3014363.1"/>
    <property type="molecule type" value="Genomic_DNA"/>
</dbReference>
<dbReference type="InterPro" id="IPR003392">
    <property type="entry name" value="PTHD_SSD"/>
</dbReference>
<keyword evidence="11" id="KW-1185">Reference proteome</keyword>
<proteinExistence type="inferred from homology"/>
<dbReference type="Pfam" id="PF02460">
    <property type="entry name" value="Patched"/>
    <property type="match status" value="1"/>
</dbReference>
<feature type="transmembrane region" description="Helical" evidence="8">
    <location>
        <begin position="501"/>
        <end position="522"/>
    </location>
</feature>
<dbReference type="PANTHER" id="PTHR45951:SF7">
    <property type="entry name" value="SSD DOMAIN-CONTAINING PROTEIN"/>
    <property type="match status" value="1"/>
</dbReference>
<feature type="transmembrane region" description="Helical" evidence="8">
    <location>
        <begin position="334"/>
        <end position="357"/>
    </location>
</feature>
<feature type="transmembrane region" description="Helical" evidence="8">
    <location>
        <begin position="306"/>
        <end position="328"/>
    </location>
</feature>
<feature type="transmembrane region" description="Helical" evidence="8">
    <location>
        <begin position="891"/>
        <end position="914"/>
    </location>
</feature>
<feature type="transmembrane region" description="Helical" evidence="8">
    <location>
        <begin position="411"/>
        <end position="437"/>
    </location>
</feature>
<protein>
    <recommendedName>
        <fullName evidence="9">SSD domain-containing protein</fullName>
    </recommendedName>
</protein>
<comment type="similarity">
    <text evidence="6">Belongs to the dispatched family.</text>
</comment>
<evidence type="ECO:0000256" key="7">
    <source>
        <dbReference type="SAM" id="MobiDB-lite"/>
    </source>
</evidence>
<keyword evidence="5" id="KW-0325">Glycoprotein</keyword>
<feature type="transmembrane region" description="Helical" evidence="8">
    <location>
        <begin position="378"/>
        <end position="399"/>
    </location>
</feature>
<evidence type="ECO:0000256" key="6">
    <source>
        <dbReference type="ARBA" id="ARBA00038046"/>
    </source>
</evidence>
<keyword evidence="4 8" id="KW-0472">Membrane</keyword>
<sequence length="1076" mass="121935">MADDQKIVPYCKLVLGRPKLCFAIALAAHVSVILLTATLHMSGYNILPVDFSRVPLNLENDNSKLRADAWKFASEDPRVNLNAASLGVQGERKARYDLLLLVYELKEGNVFTKENLQLIQKTEEELFSNTNYQEKLCLLMESGKCKAPTSIIRFFDGTYKMLHPLLNDPDFENIPRVLNAAKDINRTRVILDFHLSKDAVITPSIAKSSYTRSFLTLGFPFKGFRSVSDSPDEQFNFSQEYSGRAFSEKLAKLYKSGIGNLNFYYDLRSLFFEATSKQVIADLLLVFGSFAFIFIFMLFQTHSLWITGWALFSIFASFFSANMIYRIVFDFRYIGIFHVLSIFIILGIGADDVFVFYDTWRSSQEKSFPNLLTRFSDVYLHAAGAMFITSFTTMVAFLSNVTSPLLGVSSFGTFSALLVFVNYCSVILFLPTVLITYEFYWKDWEWPCFKVFNVAPSPTRENDEKTDAAQHIPRQTPNRTHKMITRFFGGIFVDKVVGHKIVRWVILVIFVAFISLSATYAAQITADQEEYNTSNSSLTRGNNSRRPRKTFNSYTPLSSCQNLPLSCMKSFSHILQIDMWGEGTNWHSVQRLNRNQFNPSSEDNVINLYIVWGLKNQDRSECHFTDYKCKGKTVLDRSFDMNPPPCQIAMLEFCKELRSLSNEKLEELKVRRNAVTNEPDIECFVEDMNTFLTVSDYLQDIKYCKLYISLQIHCCYFSIPVNSQKIRTLMQYNPTMYNSSILSQAYYRYYEVALGFWLTHGNTSYSSDDYLTYSSLLGGEIDATYELQKPSGKYGNNILYAAVKIPTTLTGGNIAYDKGLPVHDAWEEFVKTKMSSMPASCNSAFQITPEFNNPWHWIKVQKILVQSAVNGIVMGLCFAAPLLIVMTTNWIVALLCCMTICLITLGVVGIIPMAGWKLGMLESLNLTLVVGLAVDYVVHLADGYVRSQKHSRKDKVRETLGHVGISVLSGACTTVGASIFMLFAKIVFFFQFGVFIFCTIGLSILSALFFFTTVLALMGPEGNRGSILPLVQWIKDKLRNKKPTDVTCQKCDGRGFYAPHPPPASSLVTFEHPIPT</sequence>
<evidence type="ECO:0000256" key="5">
    <source>
        <dbReference type="ARBA" id="ARBA00023180"/>
    </source>
</evidence>
<dbReference type="InterPro" id="IPR052081">
    <property type="entry name" value="Dispatched_Hh_regulator"/>
</dbReference>
<feature type="transmembrane region" description="Helical" evidence="8">
    <location>
        <begin position="279"/>
        <end position="299"/>
    </location>
</feature>
<dbReference type="SUPFAM" id="SSF82866">
    <property type="entry name" value="Multidrug efflux transporter AcrB transmembrane domain"/>
    <property type="match status" value="2"/>
</dbReference>
<feature type="domain" description="SSD" evidence="9">
    <location>
        <begin position="343"/>
        <end position="436"/>
    </location>
</feature>
<dbReference type="PANTHER" id="PTHR45951">
    <property type="entry name" value="PROTEIN DISPATCHED-RELATED"/>
    <property type="match status" value="1"/>
</dbReference>